<reference evidence="3 4" key="1">
    <citation type="submission" date="2013-03" db="EMBL/GenBank/DDBJ databases">
        <title>The Genome Sequence of Cladophialophora psammophila CBS 110553.</title>
        <authorList>
            <consortium name="The Broad Institute Genomics Platform"/>
            <person name="Cuomo C."/>
            <person name="de Hoog S."/>
            <person name="Gorbushina A."/>
            <person name="Walker B."/>
            <person name="Young S.K."/>
            <person name="Zeng Q."/>
            <person name="Gargeya S."/>
            <person name="Fitzgerald M."/>
            <person name="Haas B."/>
            <person name="Abouelleil A."/>
            <person name="Allen A.W."/>
            <person name="Alvarado L."/>
            <person name="Arachchi H.M."/>
            <person name="Berlin A.M."/>
            <person name="Chapman S.B."/>
            <person name="Gainer-Dewar J."/>
            <person name="Goldberg J."/>
            <person name="Griggs A."/>
            <person name="Gujja S."/>
            <person name="Hansen M."/>
            <person name="Howarth C."/>
            <person name="Imamovic A."/>
            <person name="Ireland A."/>
            <person name="Larimer J."/>
            <person name="McCowan C."/>
            <person name="Murphy C."/>
            <person name="Pearson M."/>
            <person name="Poon T.W."/>
            <person name="Priest M."/>
            <person name="Roberts A."/>
            <person name="Saif S."/>
            <person name="Shea T."/>
            <person name="Sisk P."/>
            <person name="Sykes S."/>
            <person name="Wortman J."/>
            <person name="Nusbaum C."/>
            <person name="Birren B."/>
        </authorList>
    </citation>
    <scope>NUCLEOTIDE SEQUENCE [LARGE SCALE GENOMIC DNA]</scope>
    <source>
        <strain evidence="3 4">CBS 110553</strain>
    </source>
</reference>
<gene>
    <name evidence="3" type="ORF">A1O5_00404</name>
</gene>
<comment type="caution">
    <text evidence="3">The sequence shown here is derived from an EMBL/GenBank/DDBJ whole genome shotgun (WGS) entry which is preliminary data.</text>
</comment>
<dbReference type="GeneID" id="19185140"/>
<accession>W9XG44</accession>
<organism evidence="3 4">
    <name type="scientific">Cladophialophora psammophila CBS 110553</name>
    <dbReference type="NCBI Taxonomy" id="1182543"/>
    <lineage>
        <taxon>Eukaryota</taxon>
        <taxon>Fungi</taxon>
        <taxon>Dikarya</taxon>
        <taxon>Ascomycota</taxon>
        <taxon>Pezizomycotina</taxon>
        <taxon>Eurotiomycetes</taxon>
        <taxon>Chaetothyriomycetidae</taxon>
        <taxon>Chaetothyriales</taxon>
        <taxon>Herpotrichiellaceae</taxon>
        <taxon>Cladophialophora</taxon>
    </lineage>
</organism>
<dbReference type="OrthoDB" id="5068804at2759"/>
<name>W9XG44_9EURO</name>
<keyword evidence="1" id="KW-0175">Coiled coil</keyword>
<feature type="coiled-coil region" evidence="1">
    <location>
        <begin position="29"/>
        <end position="59"/>
    </location>
</feature>
<evidence type="ECO:0000313" key="3">
    <source>
        <dbReference type="EMBL" id="EXJ75896.1"/>
    </source>
</evidence>
<dbReference type="RefSeq" id="XP_007739213.1">
    <property type="nucleotide sequence ID" value="XM_007741023.1"/>
</dbReference>
<feature type="domain" description="Azaphilone pigments biosynthesis cluster protein L N-terminal" evidence="2">
    <location>
        <begin position="2"/>
        <end position="211"/>
    </location>
</feature>
<sequence length="432" mass="48120">MAEPIGLASGVLTLTVFTLQSTKTLYEVVDSFRNNSRNIRELKQELEALEAVLSSLNNIQSDEQIDLSALKLPLLRCGQACRDFADIIEKCTARSNGDKSSFRDWVMLTYRGKDIVGFKNIIGAYKSTITIALADVNIRHTMVTSQLLREYKEMIDNTTSDLQEILEQTNNELAQSPVQGEASSLSSADNLNQSVVEEERANIEYCLSVCKQVANHLAQVQAEIFTTASIREVANDRSLPQTRQSLARRITSEKLRDCRTGIRFTMSELQLRLQDADHRLQRLLHPTQRERGVGGDIPHTQEVFEDLETIRQCLSICDEATEELARDRINVFEDVRMTDDGQQVIVATLGDLISARKVSAGARSKQWLGQMSDASLQQISRDSFSNGDITATKDLPTVVPGSDILQDVTTEKLSGIGHHRFEGRHGAGRPLG</sequence>
<proteinExistence type="predicted"/>
<dbReference type="HOGENOM" id="CLU_032923_1_0_1"/>
<evidence type="ECO:0000259" key="2">
    <source>
        <dbReference type="Pfam" id="PF17111"/>
    </source>
</evidence>
<evidence type="ECO:0000256" key="1">
    <source>
        <dbReference type="SAM" id="Coils"/>
    </source>
</evidence>
<dbReference type="Pfam" id="PF17111">
    <property type="entry name" value="PigL_N"/>
    <property type="match status" value="1"/>
</dbReference>
<dbReference type="InterPro" id="IPR031348">
    <property type="entry name" value="PigL_N"/>
</dbReference>
<protein>
    <recommendedName>
        <fullName evidence="2">Azaphilone pigments biosynthesis cluster protein L N-terminal domain-containing protein</fullName>
    </recommendedName>
</protein>
<dbReference type="eggNOG" id="ENOG502SH9J">
    <property type="taxonomic scope" value="Eukaryota"/>
</dbReference>
<dbReference type="AlphaFoldDB" id="W9XG44"/>
<dbReference type="STRING" id="1182543.W9XG44"/>
<dbReference type="EMBL" id="AMGX01000001">
    <property type="protein sequence ID" value="EXJ75896.1"/>
    <property type="molecule type" value="Genomic_DNA"/>
</dbReference>
<evidence type="ECO:0000313" key="4">
    <source>
        <dbReference type="Proteomes" id="UP000019471"/>
    </source>
</evidence>
<dbReference type="Proteomes" id="UP000019471">
    <property type="component" value="Unassembled WGS sequence"/>
</dbReference>
<keyword evidence="4" id="KW-1185">Reference proteome</keyword>